<protein>
    <submittedName>
        <fullName evidence="2">Uncharacterized protein</fullName>
    </submittedName>
</protein>
<dbReference type="AlphaFoldDB" id="A0A1G8GZR0"/>
<proteinExistence type="predicted"/>
<gene>
    <name evidence="2" type="ORF">SAMN05421804_101419</name>
</gene>
<sequence>MGNRLKKALINVKPTELDKNRMYQNILHQERLIHQKEGGVKMINRRSMWMTGAVAALLMLVFSASYFMGNGKEDVLYSSNGVEVKEVTEVKLENTGAGAITMLFTEKDVFTLFDTDAFLGTVVDVHNISMDFDGMVHYRAMAILKVEKVYDGELTPGETIRVMLPGPVDTGQVIGADFNITRAMKPGERGIFMPLKYKNEDVWEENGKVLKMNDVAEYAILDTQRFAFMETAEGLLFARDTFPNIKNATSLEEVETYIQEKISQ</sequence>
<keyword evidence="1" id="KW-1133">Transmembrane helix</keyword>
<feature type="transmembrane region" description="Helical" evidence="1">
    <location>
        <begin position="49"/>
        <end position="69"/>
    </location>
</feature>
<organism evidence="2 3">
    <name type="scientific">Proteiniclasticum ruminis</name>
    <dbReference type="NCBI Taxonomy" id="398199"/>
    <lineage>
        <taxon>Bacteria</taxon>
        <taxon>Bacillati</taxon>
        <taxon>Bacillota</taxon>
        <taxon>Clostridia</taxon>
        <taxon>Eubacteriales</taxon>
        <taxon>Clostridiaceae</taxon>
        <taxon>Proteiniclasticum</taxon>
    </lineage>
</organism>
<keyword evidence="1" id="KW-0472">Membrane</keyword>
<dbReference type="Proteomes" id="UP000183255">
    <property type="component" value="Unassembled WGS sequence"/>
</dbReference>
<evidence type="ECO:0000313" key="3">
    <source>
        <dbReference type="Proteomes" id="UP000183255"/>
    </source>
</evidence>
<keyword evidence="1" id="KW-0812">Transmembrane</keyword>
<evidence type="ECO:0000313" key="2">
    <source>
        <dbReference type="EMBL" id="SDH99740.1"/>
    </source>
</evidence>
<name>A0A1G8GZR0_9CLOT</name>
<evidence type="ECO:0000256" key="1">
    <source>
        <dbReference type="SAM" id="Phobius"/>
    </source>
</evidence>
<reference evidence="2 3" key="1">
    <citation type="submission" date="2016-10" db="EMBL/GenBank/DDBJ databases">
        <authorList>
            <person name="de Groot N.N."/>
        </authorList>
    </citation>
    <scope>NUCLEOTIDE SEQUENCE [LARGE SCALE GENOMIC DNA]</scope>
    <source>
        <strain evidence="2 3">CGMCC 1.5058</strain>
    </source>
</reference>
<dbReference type="EMBL" id="FNDZ01000001">
    <property type="protein sequence ID" value="SDH99740.1"/>
    <property type="molecule type" value="Genomic_DNA"/>
</dbReference>
<accession>A0A1G8GZR0</accession>